<reference evidence="2 3" key="1">
    <citation type="submission" date="2020-08" db="EMBL/GenBank/DDBJ databases">
        <title>Genomic Encyclopedia of Type Strains, Phase IV (KMG-IV): sequencing the most valuable type-strain genomes for metagenomic binning, comparative biology and taxonomic classification.</title>
        <authorList>
            <person name="Goeker M."/>
        </authorList>
    </citation>
    <scope>NUCLEOTIDE SEQUENCE [LARGE SCALE GENOMIC DNA]</scope>
    <source>
        <strain evidence="2 3">DSM 103733</strain>
    </source>
</reference>
<name>A0A841JP79_9BACT</name>
<evidence type="ECO:0000313" key="2">
    <source>
        <dbReference type="EMBL" id="MBB6142225.1"/>
    </source>
</evidence>
<protein>
    <submittedName>
        <fullName evidence="2">Putative nucleic acid-binding protein</fullName>
    </submittedName>
</protein>
<comment type="caution">
    <text evidence="2">The sequence shown here is derived from an EMBL/GenBank/DDBJ whole genome shotgun (WGS) entry which is preliminary data.</text>
</comment>
<accession>A0A841JP79</accession>
<proteinExistence type="predicted"/>
<dbReference type="AlphaFoldDB" id="A0A841JP79"/>
<dbReference type="Pfam" id="PF01850">
    <property type="entry name" value="PIN"/>
    <property type="match status" value="1"/>
</dbReference>
<feature type="domain" description="PIN" evidence="1">
    <location>
        <begin position="4"/>
        <end position="101"/>
    </location>
</feature>
<evidence type="ECO:0000259" key="1">
    <source>
        <dbReference type="Pfam" id="PF01850"/>
    </source>
</evidence>
<dbReference type="InterPro" id="IPR002716">
    <property type="entry name" value="PIN_dom"/>
</dbReference>
<dbReference type="SUPFAM" id="SSF88723">
    <property type="entry name" value="PIN domain-like"/>
    <property type="match status" value="1"/>
</dbReference>
<dbReference type="Proteomes" id="UP000538666">
    <property type="component" value="Unassembled WGS sequence"/>
</dbReference>
<sequence>MRALLEQAQRGEARLSISAINLGEVYCILLRFTSEENALQHIRTLGHAVSISGVDFDQTLRAAALKHRYKLGYADSFAAELALSSAATLVSADPSFEKIGKPLKWLKLPRFQ</sequence>
<evidence type="ECO:0000313" key="3">
    <source>
        <dbReference type="Proteomes" id="UP000538666"/>
    </source>
</evidence>
<keyword evidence="3" id="KW-1185">Reference proteome</keyword>
<dbReference type="EMBL" id="JACHEK010000001">
    <property type="protein sequence ID" value="MBB6142225.1"/>
    <property type="molecule type" value="Genomic_DNA"/>
</dbReference>
<dbReference type="Gene3D" id="3.40.50.1010">
    <property type="entry name" value="5'-nuclease"/>
    <property type="match status" value="1"/>
</dbReference>
<dbReference type="InterPro" id="IPR029060">
    <property type="entry name" value="PIN-like_dom_sf"/>
</dbReference>
<gene>
    <name evidence="2" type="ORF">HNQ77_000163</name>
</gene>
<organism evidence="2 3">
    <name type="scientific">Silvibacterium bohemicum</name>
    <dbReference type="NCBI Taxonomy" id="1577686"/>
    <lineage>
        <taxon>Bacteria</taxon>
        <taxon>Pseudomonadati</taxon>
        <taxon>Acidobacteriota</taxon>
        <taxon>Terriglobia</taxon>
        <taxon>Terriglobales</taxon>
        <taxon>Acidobacteriaceae</taxon>
        <taxon>Silvibacterium</taxon>
    </lineage>
</organism>